<keyword evidence="1" id="KW-1133">Transmembrane helix</keyword>
<organism evidence="4 5">
    <name type="scientific">Toxocara canis</name>
    <name type="common">Canine roundworm</name>
    <dbReference type="NCBI Taxonomy" id="6265"/>
    <lineage>
        <taxon>Eukaryota</taxon>
        <taxon>Metazoa</taxon>
        <taxon>Ecdysozoa</taxon>
        <taxon>Nematoda</taxon>
        <taxon>Chromadorea</taxon>
        <taxon>Rhabditida</taxon>
        <taxon>Spirurina</taxon>
        <taxon>Ascaridomorpha</taxon>
        <taxon>Ascaridoidea</taxon>
        <taxon>Toxocaridae</taxon>
        <taxon>Toxocara</taxon>
    </lineage>
</organism>
<dbReference type="WBParaSite" id="TCNE_0000423101-mRNA-1">
    <property type="protein sequence ID" value="TCNE_0000423101-mRNA-1"/>
    <property type="gene ID" value="TCNE_0000423101"/>
</dbReference>
<keyword evidence="2" id="KW-0732">Signal</keyword>
<feature type="transmembrane region" description="Helical" evidence="1">
    <location>
        <begin position="32"/>
        <end position="57"/>
    </location>
</feature>
<keyword evidence="1" id="KW-0472">Membrane</keyword>
<dbReference type="AlphaFoldDB" id="A0A183U6W1"/>
<feature type="chain" id="PRO_5044553014" evidence="2">
    <location>
        <begin position="20"/>
        <end position="105"/>
    </location>
</feature>
<evidence type="ECO:0000256" key="1">
    <source>
        <dbReference type="SAM" id="Phobius"/>
    </source>
</evidence>
<keyword evidence="4" id="KW-1185">Reference proteome</keyword>
<accession>A0A183U6W1</accession>
<gene>
    <name evidence="3" type="ORF">TCNE_LOCUS4231</name>
</gene>
<dbReference type="EMBL" id="UYWY01006705">
    <property type="protein sequence ID" value="VDM29948.1"/>
    <property type="molecule type" value="Genomic_DNA"/>
</dbReference>
<feature type="signal peptide" evidence="2">
    <location>
        <begin position="1"/>
        <end position="19"/>
    </location>
</feature>
<reference evidence="3 4" key="2">
    <citation type="submission" date="2018-11" db="EMBL/GenBank/DDBJ databases">
        <authorList>
            <consortium name="Pathogen Informatics"/>
        </authorList>
    </citation>
    <scope>NUCLEOTIDE SEQUENCE [LARGE SCALE GENOMIC DNA]</scope>
</reference>
<dbReference type="Proteomes" id="UP000050794">
    <property type="component" value="Unassembled WGS sequence"/>
</dbReference>
<evidence type="ECO:0000313" key="4">
    <source>
        <dbReference type="Proteomes" id="UP000050794"/>
    </source>
</evidence>
<name>A0A183U6W1_TOXCA</name>
<sequence length="105" mass="12431">MRAERLSLVLVLMVQLVMSANAWTRNDSLLRWITTCFVIIALIFCTMVGYTALVIHLETQEKNNDWKNNCLPIYPRVRRYLDEEILQVCPCFPFKSRCLHIYLHI</sequence>
<evidence type="ECO:0000313" key="5">
    <source>
        <dbReference type="WBParaSite" id="TCNE_0000423101-mRNA-1"/>
    </source>
</evidence>
<evidence type="ECO:0000256" key="2">
    <source>
        <dbReference type="SAM" id="SignalP"/>
    </source>
</evidence>
<proteinExistence type="predicted"/>
<keyword evidence="1" id="KW-0812">Transmembrane</keyword>
<reference evidence="5" key="1">
    <citation type="submission" date="2016-06" db="UniProtKB">
        <authorList>
            <consortium name="WormBaseParasite"/>
        </authorList>
    </citation>
    <scope>IDENTIFICATION</scope>
</reference>
<protein>
    <submittedName>
        <fullName evidence="5">Secreted protein</fullName>
    </submittedName>
</protein>
<evidence type="ECO:0000313" key="3">
    <source>
        <dbReference type="EMBL" id="VDM29948.1"/>
    </source>
</evidence>